<dbReference type="OrthoDB" id="3218228at2"/>
<keyword evidence="4" id="KW-1185">Reference proteome</keyword>
<dbReference type="AlphaFoldDB" id="A0A4V3Z6V8"/>
<dbReference type="CDD" id="cd04859">
    <property type="entry name" value="Prim_Pol"/>
    <property type="match status" value="1"/>
</dbReference>
<evidence type="ECO:0000256" key="1">
    <source>
        <dbReference type="SAM" id="MobiDB-lite"/>
    </source>
</evidence>
<evidence type="ECO:0000259" key="2">
    <source>
        <dbReference type="SMART" id="SM00943"/>
    </source>
</evidence>
<feature type="region of interest" description="Disordered" evidence="1">
    <location>
        <begin position="217"/>
        <end position="249"/>
    </location>
</feature>
<comment type="caution">
    <text evidence="3">The sequence shown here is derived from an EMBL/GenBank/DDBJ whole genome shotgun (WGS) entry which is preliminary data.</text>
</comment>
<dbReference type="Proteomes" id="UP000305282">
    <property type="component" value="Unassembled WGS sequence"/>
</dbReference>
<feature type="compositionally biased region" description="Low complexity" evidence="1">
    <location>
        <begin position="226"/>
        <end position="248"/>
    </location>
</feature>
<dbReference type="Pfam" id="PF09250">
    <property type="entry name" value="Prim-Pol"/>
    <property type="match status" value="1"/>
</dbReference>
<reference evidence="3 4" key="1">
    <citation type="submission" date="2019-04" db="EMBL/GenBank/DDBJ databases">
        <title>Draft genome sequences for three unisolated Alnus-infective Frankia Sp+ strains, AgTrS, AiOr and AvVan, the first sequenced Frankia strains able to sporulate in-planta.</title>
        <authorList>
            <person name="Bethencourt L."/>
            <person name="Vautrin F."/>
            <person name="Taib N."/>
            <person name="Dubost A."/>
            <person name="Castro-Garcia L."/>
            <person name="Imbaud O."/>
            <person name="Abrouk D."/>
            <person name="Fournier P."/>
            <person name="Briolay J."/>
            <person name="Nguyen A."/>
            <person name="Normand P."/>
            <person name="Fernandez M.P."/>
            <person name="Brochier-Armanet C."/>
            <person name="Herrera-Belaroussi A."/>
        </authorList>
    </citation>
    <scope>NUCLEOTIDE SEQUENCE [LARGE SCALE GENOMIC DNA]</scope>
    <source>
        <strain evidence="3 4">AvVan</strain>
    </source>
</reference>
<feature type="domain" description="DNA primase/polymerase bifunctional N-terminal" evidence="2">
    <location>
        <begin position="45"/>
        <end position="206"/>
    </location>
</feature>
<sequence>MPGPSGPSGWHRPHRIGMSPEGPLMHPDLPPSVSRAHRLTLRRAALYYAGLGWPVIPIAPPDAAVARPGKQPLVRDWPAAASTSPEQIQAWWRQWPDANIGIVTGPRSGLGILDLDVDKGGAASLAALESRVGCLPGTVTVLTGSGGAHLYYRHPGIALLSAADVHGPGLDVRGDGGLVVAPPSRHPCGHRYAWVGDVRGMRRETLADYLADWPAGQLTPPQRSCPPLTSSSSPPTAPPAAALRASSRIPETHREARVEAILRGLYEQISSRPRGQRTRTLYWAGCRVGEHAAAGILTPERAIPVLVSAGVAAGLNPSEAIHSVKCGLRVAAALSVAIA</sequence>
<evidence type="ECO:0000313" key="4">
    <source>
        <dbReference type="Proteomes" id="UP000305282"/>
    </source>
</evidence>
<dbReference type="SUPFAM" id="SSF56747">
    <property type="entry name" value="Prim-pol domain"/>
    <property type="match status" value="1"/>
</dbReference>
<feature type="region of interest" description="Disordered" evidence="1">
    <location>
        <begin position="1"/>
        <end position="29"/>
    </location>
</feature>
<protein>
    <submittedName>
        <fullName evidence="3">Bifunctional DNA primase/polymerase</fullName>
    </submittedName>
</protein>
<proteinExistence type="predicted"/>
<dbReference type="SMART" id="SM00943">
    <property type="entry name" value="Prim-Pol"/>
    <property type="match status" value="1"/>
</dbReference>
<dbReference type="EMBL" id="SSXH01000394">
    <property type="protein sequence ID" value="THJ71699.1"/>
    <property type="molecule type" value="Genomic_DNA"/>
</dbReference>
<accession>A0A4V3Z6V8</accession>
<gene>
    <name evidence="3" type="ORF">E7Y31_15160</name>
</gene>
<dbReference type="InterPro" id="IPR015330">
    <property type="entry name" value="DNA_primase/pol_bifunc_N"/>
</dbReference>
<evidence type="ECO:0000313" key="3">
    <source>
        <dbReference type="EMBL" id="THJ71699.1"/>
    </source>
</evidence>
<name>A0A4V3Z6V8_9ACTN</name>
<organism evidence="3 4">
    <name type="scientific">Candidatus Frankia alpina</name>
    <dbReference type="NCBI Taxonomy" id="2699483"/>
    <lineage>
        <taxon>Bacteria</taxon>
        <taxon>Bacillati</taxon>
        <taxon>Actinomycetota</taxon>
        <taxon>Actinomycetes</taxon>
        <taxon>Frankiales</taxon>
        <taxon>Frankiaceae</taxon>
        <taxon>Frankia</taxon>
    </lineage>
</organism>